<sequence length="418" mass="45369">MLGTHSKRHKVTVVGSGNWGSTIAKVVAENTKANPNLFDETVRMWVHEEEVEIPKTSQHYKEGSELCSKPQKLSELVNKFHENVKYLPGITLPSNVVAVTSIEEAVKDSTILIFNLPHQFIRKICVGLQGKIVPFARGISCIKGVEVSEKGVTLLSELIGQTLGIYCGALSGANIASEIAAGKYSETTVAYDPPAMDSRQPTPHGTPGGSPTSSTVDLTITKGEQSKKVQLVPLPSDYPSLNHGNMKRLFHRHYFHVRMVSDVAGVSLGGALKNIVALAAGWVDGLGWGDNAKAAVMRVGILEEVKFGKMFFAGSCKTQTFTEESAGVADVVTSCMGGRNFRCAKMSIERGLTIDEVERRELNGQKLQGTSTAYEVNSFLKGKGLEHEFPLFTAVYNILEGKIKPDQIPDLIEPKIVD</sequence>
<evidence type="ECO:0000256" key="2">
    <source>
        <dbReference type="ARBA" id="ARBA00013218"/>
    </source>
</evidence>
<proteinExistence type="inferred from homology"/>
<comment type="caution">
    <text evidence="12">The sequence shown here is derived from an EMBL/GenBank/DDBJ whole genome shotgun (WGS) entry which is preliminary data.</text>
</comment>
<accession>A0A9P4U1T1</accession>
<name>A0A9P4U1T1_9PEZI</name>
<evidence type="ECO:0000259" key="11">
    <source>
        <dbReference type="Pfam" id="PF07479"/>
    </source>
</evidence>
<dbReference type="InterPro" id="IPR013328">
    <property type="entry name" value="6PGD_dom2"/>
</dbReference>
<feature type="region of interest" description="Disordered" evidence="9">
    <location>
        <begin position="191"/>
        <end position="217"/>
    </location>
</feature>
<feature type="compositionally biased region" description="Low complexity" evidence="9">
    <location>
        <begin position="201"/>
        <end position="215"/>
    </location>
</feature>
<dbReference type="OrthoDB" id="10263760at2759"/>
<dbReference type="Pfam" id="PF01210">
    <property type="entry name" value="NAD_Gly3P_dh_N"/>
    <property type="match status" value="1"/>
</dbReference>
<dbReference type="GO" id="GO:0046168">
    <property type="term" value="P:glycerol-3-phosphate catabolic process"/>
    <property type="evidence" value="ECO:0007669"/>
    <property type="project" value="UniProtKB-UniRule"/>
</dbReference>
<dbReference type="InterPro" id="IPR036291">
    <property type="entry name" value="NAD(P)-bd_dom_sf"/>
</dbReference>
<reference evidence="12" key="1">
    <citation type="journal article" date="2020" name="Stud. Mycol.">
        <title>101 Dothideomycetes genomes: a test case for predicting lifestyles and emergence of pathogens.</title>
        <authorList>
            <person name="Haridas S."/>
            <person name="Albert R."/>
            <person name="Binder M."/>
            <person name="Bloem J."/>
            <person name="Labutti K."/>
            <person name="Salamov A."/>
            <person name="Andreopoulos B."/>
            <person name="Baker S."/>
            <person name="Barry K."/>
            <person name="Bills G."/>
            <person name="Bluhm B."/>
            <person name="Cannon C."/>
            <person name="Castanera R."/>
            <person name="Culley D."/>
            <person name="Daum C."/>
            <person name="Ezra D."/>
            <person name="Gonzalez J."/>
            <person name="Henrissat B."/>
            <person name="Kuo A."/>
            <person name="Liang C."/>
            <person name="Lipzen A."/>
            <person name="Lutzoni F."/>
            <person name="Magnuson J."/>
            <person name="Mondo S."/>
            <person name="Nolan M."/>
            <person name="Ohm R."/>
            <person name="Pangilinan J."/>
            <person name="Park H.-J."/>
            <person name="Ramirez L."/>
            <person name="Alfaro M."/>
            <person name="Sun H."/>
            <person name="Tritt A."/>
            <person name="Yoshinaga Y."/>
            <person name="Zwiers L.-H."/>
            <person name="Turgeon B."/>
            <person name="Goodwin S."/>
            <person name="Spatafora J."/>
            <person name="Crous P."/>
            <person name="Grigoriev I."/>
        </authorList>
    </citation>
    <scope>NUCLEOTIDE SEQUENCE</scope>
    <source>
        <strain evidence="12">CBS 130266</strain>
    </source>
</reference>
<dbReference type="Gene3D" id="1.10.1040.10">
    <property type="entry name" value="N-(1-d-carboxylethyl)-l-norvaline Dehydrogenase, domain 2"/>
    <property type="match status" value="1"/>
</dbReference>
<dbReference type="InterPro" id="IPR008927">
    <property type="entry name" value="6-PGluconate_DH-like_C_sf"/>
</dbReference>
<evidence type="ECO:0000256" key="7">
    <source>
        <dbReference type="RuleBase" id="RU000437"/>
    </source>
</evidence>
<protein>
    <recommendedName>
        <fullName evidence="6 8">Glycerol-3-phosphate dehydrogenase [NAD(+)]</fullName>
        <ecNumber evidence="2 8">1.1.1.8</ecNumber>
    </recommendedName>
</protein>
<feature type="domain" description="Glycerol-3-phosphate dehydrogenase NAD-dependent C-terminal" evidence="11">
    <location>
        <begin position="262"/>
        <end position="408"/>
    </location>
</feature>
<comment type="similarity">
    <text evidence="1 7">Belongs to the NAD-dependent glycerol-3-phosphate dehydrogenase family.</text>
</comment>
<evidence type="ECO:0000256" key="6">
    <source>
        <dbReference type="ARBA" id="ARBA00072861"/>
    </source>
</evidence>
<evidence type="ECO:0000256" key="8">
    <source>
        <dbReference type="RuleBase" id="RU361243"/>
    </source>
</evidence>
<keyword evidence="3 7" id="KW-0560">Oxidoreductase</keyword>
<dbReference type="InterPro" id="IPR006168">
    <property type="entry name" value="G3P_DH_NAD-dep"/>
</dbReference>
<dbReference type="AlphaFoldDB" id="A0A9P4U1T1"/>
<dbReference type="Pfam" id="PF07479">
    <property type="entry name" value="NAD_Gly3P_dh_C"/>
    <property type="match status" value="1"/>
</dbReference>
<organism evidence="12 13">
    <name type="scientific">Tothia fuscella</name>
    <dbReference type="NCBI Taxonomy" id="1048955"/>
    <lineage>
        <taxon>Eukaryota</taxon>
        <taxon>Fungi</taxon>
        <taxon>Dikarya</taxon>
        <taxon>Ascomycota</taxon>
        <taxon>Pezizomycotina</taxon>
        <taxon>Dothideomycetes</taxon>
        <taxon>Pleosporomycetidae</taxon>
        <taxon>Venturiales</taxon>
        <taxon>Cylindrosympodiaceae</taxon>
        <taxon>Tothia</taxon>
    </lineage>
</organism>
<dbReference type="SUPFAM" id="SSF51735">
    <property type="entry name" value="NAD(P)-binding Rossmann-fold domains"/>
    <property type="match status" value="1"/>
</dbReference>
<feature type="domain" description="Glycerol-3-phosphate dehydrogenase NAD-dependent N-terminal" evidence="10">
    <location>
        <begin position="10"/>
        <end position="194"/>
    </location>
</feature>
<evidence type="ECO:0000256" key="1">
    <source>
        <dbReference type="ARBA" id="ARBA00011009"/>
    </source>
</evidence>
<dbReference type="GO" id="GO:0051287">
    <property type="term" value="F:NAD binding"/>
    <property type="evidence" value="ECO:0007669"/>
    <property type="project" value="UniProtKB-UniRule"/>
</dbReference>
<dbReference type="InterPro" id="IPR011128">
    <property type="entry name" value="G3P_DH_NAD-dep_N"/>
</dbReference>
<dbReference type="PANTHER" id="PTHR11728">
    <property type="entry name" value="GLYCEROL-3-PHOSPHATE DEHYDROGENASE"/>
    <property type="match status" value="1"/>
</dbReference>
<dbReference type="EMBL" id="MU007021">
    <property type="protein sequence ID" value="KAF2433283.1"/>
    <property type="molecule type" value="Genomic_DNA"/>
</dbReference>
<dbReference type="GO" id="GO:0141152">
    <property type="term" value="F:glycerol-3-phosphate dehydrogenase (NAD+) activity"/>
    <property type="evidence" value="ECO:0007669"/>
    <property type="project" value="UniProtKB-UniRule"/>
</dbReference>
<dbReference type="EC" id="1.1.1.8" evidence="2 8"/>
<dbReference type="GO" id="GO:0005829">
    <property type="term" value="C:cytosol"/>
    <property type="evidence" value="ECO:0007669"/>
    <property type="project" value="TreeGrafter"/>
</dbReference>
<evidence type="ECO:0000256" key="4">
    <source>
        <dbReference type="ARBA" id="ARBA00023027"/>
    </source>
</evidence>
<gene>
    <name evidence="12" type="ORF">EJ08DRAFT_583864</name>
</gene>
<dbReference type="FunFam" id="1.10.1040.10:FF:000004">
    <property type="entry name" value="Glycerol-3-phosphate dehydrogenase [NAD(+)]"/>
    <property type="match status" value="1"/>
</dbReference>
<dbReference type="GO" id="GO:0005975">
    <property type="term" value="P:carbohydrate metabolic process"/>
    <property type="evidence" value="ECO:0007669"/>
    <property type="project" value="InterPro"/>
</dbReference>
<evidence type="ECO:0000256" key="9">
    <source>
        <dbReference type="SAM" id="MobiDB-lite"/>
    </source>
</evidence>
<dbReference type="PANTHER" id="PTHR11728:SF8">
    <property type="entry name" value="GLYCEROL-3-PHOSPHATE DEHYDROGENASE [NAD(+)]-RELATED"/>
    <property type="match status" value="1"/>
</dbReference>
<dbReference type="InterPro" id="IPR006109">
    <property type="entry name" value="G3P_DH_NAD-dep_C"/>
</dbReference>
<dbReference type="Gene3D" id="3.40.50.720">
    <property type="entry name" value="NAD(P)-binding Rossmann-like Domain"/>
    <property type="match status" value="1"/>
</dbReference>
<keyword evidence="13" id="KW-1185">Reference proteome</keyword>
<dbReference type="PRINTS" id="PR00077">
    <property type="entry name" value="GPDHDRGNASE"/>
</dbReference>
<dbReference type="SUPFAM" id="SSF48179">
    <property type="entry name" value="6-phosphogluconate dehydrogenase C-terminal domain-like"/>
    <property type="match status" value="1"/>
</dbReference>
<dbReference type="Proteomes" id="UP000800235">
    <property type="component" value="Unassembled WGS sequence"/>
</dbReference>
<keyword evidence="4 7" id="KW-0520">NAD</keyword>
<comment type="catalytic activity">
    <reaction evidence="5 8">
        <text>sn-glycerol 3-phosphate + NAD(+) = dihydroxyacetone phosphate + NADH + H(+)</text>
        <dbReference type="Rhea" id="RHEA:11092"/>
        <dbReference type="ChEBI" id="CHEBI:15378"/>
        <dbReference type="ChEBI" id="CHEBI:57540"/>
        <dbReference type="ChEBI" id="CHEBI:57597"/>
        <dbReference type="ChEBI" id="CHEBI:57642"/>
        <dbReference type="ChEBI" id="CHEBI:57945"/>
        <dbReference type="EC" id="1.1.1.8"/>
    </reaction>
</comment>
<evidence type="ECO:0000313" key="13">
    <source>
        <dbReference type="Proteomes" id="UP000800235"/>
    </source>
</evidence>
<evidence type="ECO:0000313" key="12">
    <source>
        <dbReference type="EMBL" id="KAF2433283.1"/>
    </source>
</evidence>
<dbReference type="GO" id="GO:0005634">
    <property type="term" value="C:nucleus"/>
    <property type="evidence" value="ECO:0007669"/>
    <property type="project" value="TreeGrafter"/>
</dbReference>
<evidence type="ECO:0000259" key="10">
    <source>
        <dbReference type="Pfam" id="PF01210"/>
    </source>
</evidence>
<evidence type="ECO:0000256" key="5">
    <source>
        <dbReference type="ARBA" id="ARBA00048683"/>
    </source>
</evidence>
<evidence type="ECO:0000256" key="3">
    <source>
        <dbReference type="ARBA" id="ARBA00023002"/>
    </source>
</evidence>